<dbReference type="RefSeq" id="WP_263743868.1">
    <property type="nucleotide sequence ID" value="NZ_JAOWRF010000034.1"/>
</dbReference>
<evidence type="ECO:0000313" key="2">
    <source>
        <dbReference type="Proteomes" id="UP001526143"/>
    </source>
</evidence>
<accession>A0ABT3ATC5</accession>
<comment type="caution">
    <text evidence="1">The sequence shown here is derived from an EMBL/GenBank/DDBJ whole genome shotgun (WGS) entry which is preliminary data.</text>
</comment>
<dbReference type="EMBL" id="JAOWRF010000034">
    <property type="protein sequence ID" value="MCV3212360.1"/>
    <property type="molecule type" value="Genomic_DNA"/>
</dbReference>
<protein>
    <submittedName>
        <fullName evidence="1">Uncharacterized protein</fullName>
    </submittedName>
</protein>
<organism evidence="1 2">
    <name type="scientific">Plectonema radiosum NIES-515</name>
    <dbReference type="NCBI Taxonomy" id="2986073"/>
    <lineage>
        <taxon>Bacteria</taxon>
        <taxon>Bacillati</taxon>
        <taxon>Cyanobacteriota</taxon>
        <taxon>Cyanophyceae</taxon>
        <taxon>Oscillatoriophycideae</taxon>
        <taxon>Oscillatoriales</taxon>
        <taxon>Microcoleaceae</taxon>
        <taxon>Plectonema</taxon>
    </lineage>
</organism>
<evidence type="ECO:0000313" key="1">
    <source>
        <dbReference type="EMBL" id="MCV3212360.1"/>
    </source>
</evidence>
<keyword evidence="2" id="KW-1185">Reference proteome</keyword>
<name>A0ABT3ATC5_9CYAN</name>
<reference evidence="1 2" key="1">
    <citation type="submission" date="2022-10" db="EMBL/GenBank/DDBJ databases">
        <title>Identification of biosynthetic pathway for the production of the potent trypsin inhibitor radiosumin.</title>
        <authorList>
            <person name="Fewer D.P."/>
            <person name="Delbaje E."/>
            <person name="Ouyang X."/>
            <person name="Agostino P.D."/>
            <person name="Wahlsten M."/>
            <person name="Jokela J."/>
            <person name="Permi P."/>
            <person name="Haapaniemi E."/>
            <person name="Koistinen H."/>
        </authorList>
    </citation>
    <scope>NUCLEOTIDE SEQUENCE [LARGE SCALE GENOMIC DNA]</scope>
    <source>
        <strain evidence="1 2">NIES-515</strain>
    </source>
</reference>
<dbReference type="Proteomes" id="UP001526143">
    <property type="component" value="Unassembled WGS sequence"/>
</dbReference>
<sequence length="84" mass="9551">MRIFPPALEGVWCNMLNILMILSGVENSEYRLLNLLLNGVRQTQELVGFLVMRGKEEELVVSVVVLLVPSYILQQISSGRRYNS</sequence>
<proteinExistence type="predicted"/>
<gene>
    <name evidence="1" type="ORF">OGM63_02245</name>
</gene>